<organism evidence="10 11">
    <name type="scientific">Gammaproteobacteria bacterium LSUCC0057</name>
    <dbReference type="NCBI Taxonomy" id="2559237"/>
    <lineage>
        <taxon>Bacteria</taxon>
        <taxon>Pseudomonadati</taxon>
        <taxon>Pseudomonadota</taxon>
        <taxon>Gammaproteobacteria</taxon>
        <taxon>Cellvibrionales</taxon>
        <taxon>Porticoccaceae</taxon>
        <taxon>SAR92 clade</taxon>
    </lineage>
</organism>
<keyword evidence="10" id="KW-0436">Ligase</keyword>
<sequence>MTAIQPLHSSVRAALESPLPEPLAQLAERRFEQFSQRPDQAVWLQQQRQQPAFAEQLQRVWSCSDYCAQQACQQPALFMAQVASGELWCSWQHSDWLAQITAALQGCTTEQQLGERLRQFRRRAMMRIIWRDFAGLAPLLETTADMSHLAELCVRQALALLTPLAEAQWGRPIGQESGEPQQLVVLGMGKLGGYELNVSSDIDLIFAYPERGQTEPLPGSTARSIDNQTFFIRLGQKLIKSLDAPTVDGFVFRVDMRLRPYGQSGALVLNFDAMEEYYLTQGREWERYAMVKARVIAGPEVSAAELMAMLRPFVYRKYLDYGAIDALRDLQHNIRKEVARQQLDNNIKRGAGGIREVEFIAQALQIIRGGRERQLQTPQLRVALTEIVAAGLWPADEIEQLWHGYQFLRHSEHAIQALNDRQTQQLPSDASDQLRVAVLAGCASWPDYLQQLQQHRSVVSALFNQLFADPQPAAESDHSDCWPLHGDRDELMAALQQALAARGYQSAEQAATLLLNFAESRAVDNLERQPRQRLDRLMPKIIDGCAGSDANTTLQRLLRLIEAVLRRSAYLALLNENPAALEQLLRLCRGSRFIAEQLARYPMLLDELLDAGTLYTPCDRSALREALHSSVLRIAPGDLEEQMNALRYFVSAHKLRVAACDLTGVLPVMQVSDYLTWLAEVAVEYAIELAWQQLVERHGEPASDDGRRPGFIAVGYGKLGGIELGYTSDLDLVFVHNGDNQLATRAAAGQRQIDNATFFTRLGQRVIHILATQTQAGSAYEVDMRLRPSGNSGQLVVSLAGFAKYQREQAWTWEQQALVRARCVAGDSDTAAAFAELREQLLCRPRDRQALLAEVVAMRDKMRQHLSSSASAEQFDLKQDPGGIVDIEFMVQFALLAAAHRAPALARWSDNIRLLQSLVDAGELAADGAAVLTNAYKAYRSAGHRLQLQGQPAQLPASALQAERSGVQQLWGELMVDNKNSI</sequence>
<dbReference type="SUPFAM" id="SSF81301">
    <property type="entry name" value="Nucleotidyltransferase"/>
    <property type="match status" value="2"/>
</dbReference>
<dbReference type="CDD" id="cd05401">
    <property type="entry name" value="NT_GlnE_GlnD_like"/>
    <property type="match status" value="2"/>
</dbReference>
<evidence type="ECO:0000313" key="11">
    <source>
        <dbReference type="Proteomes" id="UP000298133"/>
    </source>
</evidence>
<keyword evidence="6 7" id="KW-0511">Multifunctional enzyme</keyword>
<dbReference type="EC" id="2.7.7.42" evidence="7"/>
<feature type="region of interest" description="Adenylyl transferase" evidence="7">
    <location>
        <begin position="478"/>
        <end position="982"/>
    </location>
</feature>
<evidence type="ECO:0000256" key="7">
    <source>
        <dbReference type="HAMAP-Rule" id="MF_00802"/>
    </source>
</evidence>
<evidence type="ECO:0000256" key="2">
    <source>
        <dbReference type="ARBA" id="ARBA00022695"/>
    </source>
</evidence>
<keyword evidence="11" id="KW-1185">Reference proteome</keyword>
<evidence type="ECO:0000256" key="6">
    <source>
        <dbReference type="ARBA" id="ARBA00023268"/>
    </source>
</evidence>
<feature type="domain" description="Glutamate-ammonia ligase adenylyltransferase repeated" evidence="8">
    <location>
        <begin position="581"/>
        <end position="835"/>
    </location>
</feature>
<dbReference type="Pfam" id="PF08335">
    <property type="entry name" value="GlnD_UR_UTase"/>
    <property type="match status" value="2"/>
</dbReference>
<gene>
    <name evidence="7 10" type="primary">glnE</name>
    <name evidence="10" type="ORF">E3W66_06230</name>
</gene>
<dbReference type="AlphaFoldDB" id="A0A4Y8UGK3"/>
<comment type="function">
    <text evidence="7">Involved in the regulation of glutamine synthetase GlnA, a key enzyme in the process to assimilate ammonia. When cellular nitrogen levels are high, the C-terminal adenylyl transferase (AT) inactivates GlnA by covalent transfer of an adenylyl group from ATP to specific tyrosine residue of GlnA, thus reducing its activity. Conversely, when nitrogen levels are low, the N-terminal adenylyl removase (AR) activates GlnA by removing the adenylyl group by phosphorolysis, increasing its activity. The regulatory region of GlnE binds the signal transduction protein PII (GlnB) which indicates the nitrogen status of the cell.</text>
</comment>
<dbReference type="GO" id="GO:0000820">
    <property type="term" value="P:regulation of glutamine family amino acid metabolic process"/>
    <property type="evidence" value="ECO:0007669"/>
    <property type="project" value="UniProtKB-UniRule"/>
</dbReference>
<dbReference type="HAMAP" id="MF_00802">
    <property type="entry name" value="GlnE"/>
    <property type="match status" value="1"/>
</dbReference>
<dbReference type="FunFam" id="1.20.120.330:FF:000005">
    <property type="entry name" value="Bifunctional glutamine synthetase adenylyltransferase/adenylyl-removing enzyme"/>
    <property type="match status" value="1"/>
</dbReference>
<dbReference type="InterPro" id="IPR013546">
    <property type="entry name" value="PII_UdlTrfase/GS_AdlTrfase"/>
</dbReference>
<dbReference type="Pfam" id="PF03710">
    <property type="entry name" value="GlnE"/>
    <property type="match status" value="2"/>
</dbReference>
<dbReference type="EC" id="2.7.7.89" evidence="7"/>
<keyword evidence="3 7" id="KW-0547">Nucleotide-binding</keyword>
<comment type="cofactor">
    <cofactor evidence="7">
        <name>Mg(2+)</name>
        <dbReference type="ChEBI" id="CHEBI:18420"/>
    </cofactor>
</comment>
<dbReference type="Gene3D" id="1.20.120.1510">
    <property type="match status" value="1"/>
</dbReference>
<proteinExistence type="inferred from homology"/>
<dbReference type="Gene3D" id="1.20.120.330">
    <property type="entry name" value="Nucleotidyltransferases domain 2"/>
    <property type="match status" value="2"/>
</dbReference>
<comment type="catalytic activity">
    <reaction evidence="7">
        <text>[glutamine synthetase]-L-tyrosine + ATP = [glutamine synthetase]-O(4)-(5'-adenylyl)-L-tyrosine + diphosphate</text>
        <dbReference type="Rhea" id="RHEA:18589"/>
        <dbReference type="Rhea" id="RHEA-COMP:10660"/>
        <dbReference type="Rhea" id="RHEA-COMP:10661"/>
        <dbReference type="ChEBI" id="CHEBI:30616"/>
        <dbReference type="ChEBI" id="CHEBI:33019"/>
        <dbReference type="ChEBI" id="CHEBI:46858"/>
        <dbReference type="ChEBI" id="CHEBI:83624"/>
        <dbReference type="EC" id="2.7.7.42"/>
    </reaction>
</comment>
<comment type="catalytic activity">
    <reaction evidence="7">
        <text>[glutamine synthetase]-O(4)-(5'-adenylyl)-L-tyrosine + phosphate = [glutamine synthetase]-L-tyrosine + ADP</text>
        <dbReference type="Rhea" id="RHEA:43716"/>
        <dbReference type="Rhea" id="RHEA-COMP:10660"/>
        <dbReference type="Rhea" id="RHEA-COMP:10661"/>
        <dbReference type="ChEBI" id="CHEBI:43474"/>
        <dbReference type="ChEBI" id="CHEBI:46858"/>
        <dbReference type="ChEBI" id="CHEBI:83624"/>
        <dbReference type="ChEBI" id="CHEBI:456216"/>
        <dbReference type="EC" id="2.7.7.89"/>
    </reaction>
</comment>
<name>A0A4Y8UGK3_9GAMM</name>
<dbReference type="Gene3D" id="3.30.460.10">
    <property type="entry name" value="Beta Polymerase, domain 2"/>
    <property type="match status" value="2"/>
</dbReference>
<dbReference type="PANTHER" id="PTHR30621:SF0">
    <property type="entry name" value="BIFUNCTIONAL GLUTAMINE SYNTHETASE ADENYLYLTRANSFERASE_ADENYLYL-REMOVING ENZYME"/>
    <property type="match status" value="1"/>
</dbReference>
<dbReference type="NCBIfam" id="NF008292">
    <property type="entry name" value="PRK11072.1"/>
    <property type="match status" value="1"/>
</dbReference>
<keyword evidence="4 7" id="KW-0067">ATP-binding</keyword>
<dbReference type="PANTHER" id="PTHR30621">
    <property type="entry name" value="GLUTAMINE SYNTHETASE ADENYLYLTRANSFERASE"/>
    <property type="match status" value="1"/>
</dbReference>
<evidence type="ECO:0000256" key="4">
    <source>
        <dbReference type="ARBA" id="ARBA00022840"/>
    </source>
</evidence>
<dbReference type="InterPro" id="IPR043519">
    <property type="entry name" value="NT_sf"/>
</dbReference>
<feature type="domain" description="PII-uridylyltransferase/Glutamine-synthetase adenylyltransferase" evidence="9">
    <location>
        <begin position="331"/>
        <end position="467"/>
    </location>
</feature>
<keyword evidence="1 7" id="KW-0808">Transferase</keyword>
<dbReference type="SUPFAM" id="SSF81593">
    <property type="entry name" value="Nucleotidyltransferase substrate binding subunit/domain"/>
    <property type="match status" value="2"/>
</dbReference>
<keyword evidence="5 7" id="KW-0460">Magnesium</keyword>
<keyword evidence="2 7" id="KW-0548">Nucleotidyltransferase</keyword>
<dbReference type="GO" id="GO:0005524">
    <property type="term" value="F:ATP binding"/>
    <property type="evidence" value="ECO:0007669"/>
    <property type="project" value="UniProtKB-UniRule"/>
</dbReference>
<dbReference type="FunFam" id="3.30.460.10:FF:000009">
    <property type="entry name" value="Bifunctional glutamine synthetase adenylyltransferase/adenylyl-removing enzyme"/>
    <property type="match status" value="2"/>
</dbReference>
<comment type="caution">
    <text evidence="10">The sequence shown here is derived from an EMBL/GenBank/DDBJ whole genome shotgun (WGS) entry which is preliminary data.</text>
</comment>
<evidence type="ECO:0000256" key="3">
    <source>
        <dbReference type="ARBA" id="ARBA00022741"/>
    </source>
</evidence>
<dbReference type="InterPro" id="IPR023057">
    <property type="entry name" value="GlnE"/>
</dbReference>
<comment type="similarity">
    <text evidence="7">Belongs to the GlnE family.</text>
</comment>
<evidence type="ECO:0000259" key="8">
    <source>
        <dbReference type="Pfam" id="PF03710"/>
    </source>
</evidence>
<evidence type="ECO:0000259" key="9">
    <source>
        <dbReference type="Pfam" id="PF08335"/>
    </source>
</evidence>
<dbReference type="GO" id="GO:0047388">
    <property type="term" value="F:[glutamine synthetase]-adenylyl-L-tyrosine phosphorylase activity"/>
    <property type="evidence" value="ECO:0007669"/>
    <property type="project" value="UniProtKB-EC"/>
</dbReference>
<feature type="region of interest" description="Adenylyl removase" evidence="7">
    <location>
        <begin position="1"/>
        <end position="471"/>
    </location>
</feature>
<protein>
    <recommendedName>
        <fullName evidence="7">Bifunctional glutamine synthetase adenylyltransferase/adenylyl-removing enzyme</fullName>
    </recommendedName>
    <alternativeName>
        <fullName evidence="7">ATP:glutamine synthetase adenylyltransferase</fullName>
    </alternativeName>
    <alternativeName>
        <fullName evidence="7">ATase</fullName>
    </alternativeName>
    <domain>
        <recommendedName>
            <fullName evidence="7">Glutamine synthetase adenylyl-L-tyrosine phosphorylase</fullName>
            <ecNumber evidence="7">2.7.7.89</ecNumber>
        </recommendedName>
        <alternativeName>
            <fullName evidence="7">Adenylyl removase</fullName>
            <shortName evidence="7">AR</shortName>
            <shortName evidence="7">AT-N</shortName>
        </alternativeName>
    </domain>
    <domain>
        <recommendedName>
            <fullName evidence="7">Glutamine synthetase adenylyl transferase</fullName>
            <ecNumber evidence="7">2.7.7.42</ecNumber>
        </recommendedName>
        <alternativeName>
            <fullName evidence="7">Adenylyl transferase</fullName>
            <shortName evidence="7">AT</shortName>
            <shortName evidence="7">AT-C</shortName>
        </alternativeName>
    </domain>
</protein>
<dbReference type="GO" id="GO:0005829">
    <property type="term" value="C:cytosol"/>
    <property type="evidence" value="ECO:0007669"/>
    <property type="project" value="TreeGrafter"/>
</dbReference>
<feature type="domain" description="PII-uridylyltransferase/Glutamine-synthetase adenylyltransferase" evidence="9">
    <location>
        <begin position="859"/>
        <end position="951"/>
    </location>
</feature>
<dbReference type="OrthoDB" id="9759366at2"/>
<dbReference type="GO" id="GO:0016874">
    <property type="term" value="F:ligase activity"/>
    <property type="evidence" value="ECO:0007669"/>
    <property type="project" value="UniProtKB-KW"/>
</dbReference>
<dbReference type="GO" id="GO:0008882">
    <property type="term" value="F:[glutamate-ammonia-ligase] adenylyltransferase activity"/>
    <property type="evidence" value="ECO:0007669"/>
    <property type="project" value="UniProtKB-UniRule"/>
</dbReference>
<reference evidence="10 11" key="1">
    <citation type="submission" date="2019-03" db="EMBL/GenBank/DDBJ databases">
        <title>Draft genome of Gammaproteobacteria bacterium LSUCC0057, a member of the SAR92 clade.</title>
        <authorList>
            <person name="Lanclos V.C."/>
            <person name="Doiron C."/>
            <person name="Henson M.W."/>
            <person name="Thrash J.C."/>
        </authorList>
    </citation>
    <scope>NUCLEOTIDE SEQUENCE [LARGE SCALE GENOMIC DNA]</scope>
    <source>
        <strain evidence="10 11">LSUCC0057</strain>
    </source>
</reference>
<dbReference type="EMBL" id="SPIA01000002">
    <property type="protein sequence ID" value="TFH67840.1"/>
    <property type="molecule type" value="Genomic_DNA"/>
</dbReference>
<evidence type="ECO:0000256" key="1">
    <source>
        <dbReference type="ARBA" id="ARBA00022679"/>
    </source>
</evidence>
<accession>A0A4Y8UGK3</accession>
<dbReference type="InterPro" id="IPR005190">
    <property type="entry name" value="GlnE_rpt_dom"/>
</dbReference>
<dbReference type="GO" id="GO:0000287">
    <property type="term" value="F:magnesium ion binding"/>
    <property type="evidence" value="ECO:0007669"/>
    <property type="project" value="UniProtKB-UniRule"/>
</dbReference>
<dbReference type="Proteomes" id="UP000298133">
    <property type="component" value="Unassembled WGS sequence"/>
</dbReference>
<feature type="domain" description="Glutamate-ammonia ligase adenylyltransferase repeated" evidence="8">
    <location>
        <begin position="55"/>
        <end position="300"/>
    </location>
</feature>
<evidence type="ECO:0000256" key="5">
    <source>
        <dbReference type="ARBA" id="ARBA00022842"/>
    </source>
</evidence>
<evidence type="ECO:0000313" key="10">
    <source>
        <dbReference type="EMBL" id="TFH67840.1"/>
    </source>
</evidence>